<sequence>MDAILDTVDNGIKWRALTADFPPWNTVYRRFAAWEPGGAAERLLNAVRDRARLKAGHVAAPRQRRTGDVTIRVRSPR</sequence>
<dbReference type="PANTHER" id="PTHR30007:SF0">
    <property type="entry name" value="TRANSPOSASE"/>
    <property type="match status" value="1"/>
</dbReference>
<feature type="domain" description="Insertion element IS402-like" evidence="2">
    <location>
        <begin position="1"/>
        <end position="43"/>
    </location>
</feature>
<evidence type="ECO:0000256" key="1">
    <source>
        <dbReference type="SAM" id="MobiDB-lite"/>
    </source>
</evidence>
<evidence type="ECO:0000313" key="4">
    <source>
        <dbReference type="Proteomes" id="UP000542674"/>
    </source>
</evidence>
<dbReference type="EMBL" id="JACHJS010000001">
    <property type="protein sequence ID" value="MBB4966035.1"/>
    <property type="molecule type" value="Genomic_DNA"/>
</dbReference>
<gene>
    <name evidence="3" type="ORF">F4559_003394</name>
</gene>
<organism evidence="3 4">
    <name type="scientific">Saccharothrix violaceirubra</name>
    <dbReference type="NCBI Taxonomy" id="413306"/>
    <lineage>
        <taxon>Bacteria</taxon>
        <taxon>Bacillati</taxon>
        <taxon>Actinomycetota</taxon>
        <taxon>Actinomycetes</taxon>
        <taxon>Pseudonocardiales</taxon>
        <taxon>Pseudonocardiaceae</taxon>
        <taxon>Saccharothrix</taxon>
    </lineage>
</organism>
<evidence type="ECO:0000313" key="3">
    <source>
        <dbReference type="EMBL" id="MBB4966035.1"/>
    </source>
</evidence>
<evidence type="ECO:0000259" key="2">
    <source>
        <dbReference type="Pfam" id="PF13340"/>
    </source>
</evidence>
<feature type="region of interest" description="Disordered" evidence="1">
    <location>
        <begin position="55"/>
        <end position="77"/>
    </location>
</feature>
<comment type="caution">
    <text evidence="3">The sequence shown here is derived from an EMBL/GenBank/DDBJ whole genome shotgun (WGS) entry which is preliminary data.</text>
</comment>
<name>A0A7W7WW59_9PSEU</name>
<dbReference type="PANTHER" id="PTHR30007">
    <property type="entry name" value="PHP DOMAIN PROTEIN"/>
    <property type="match status" value="1"/>
</dbReference>
<keyword evidence="4" id="KW-1185">Reference proteome</keyword>
<dbReference type="Proteomes" id="UP000542674">
    <property type="component" value="Unassembled WGS sequence"/>
</dbReference>
<protein>
    <submittedName>
        <fullName evidence="3">Transposase</fullName>
    </submittedName>
</protein>
<dbReference type="AlphaFoldDB" id="A0A7W7WW59"/>
<dbReference type="Pfam" id="PF13340">
    <property type="entry name" value="DUF4096"/>
    <property type="match status" value="1"/>
</dbReference>
<accession>A0A7W7WW59</accession>
<dbReference type="InterPro" id="IPR025161">
    <property type="entry name" value="IS402-like_dom"/>
</dbReference>
<reference evidence="3 4" key="1">
    <citation type="submission" date="2020-08" db="EMBL/GenBank/DDBJ databases">
        <title>Sequencing the genomes of 1000 actinobacteria strains.</title>
        <authorList>
            <person name="Klenk H.-P."/>
        </authorList>
    </citation>
    <scope>NUCLEOTIDE SEQUENCE [LARGE SCALE GENOMIC DNA]</scope>
    <source>
        <strain evidence="3 4">DSM 45084</strain>
    </source>
</reference>
<proteinExistence type="predicted"/>